<feature type="domain" description="Protein kinase" evidence="13">
    <location>
        <begin position="41"/>
        <end position="306"/>
    </location>
</feature>
<dbReference type="InterPro" id="IPR000719">
    <property type="entry name" value="Prot_kinase_dom"/>
</dbReference>
<dbReference type="EMBL" id="CH476617">
    <property type="protein sequence ID" value="EEP80245.1"/>
    <property type="molecule type" value="Genomic_DNA"/>
</dbReference>
<dbReference type="GO" id="GO:0034727">
    <property type="term" value="P:piecemeal microautophagy of the nucleus"/>
    <property type="evidence" value="ECO:0007669"/>
    <property type="project" value="TreeGrafter"/>
</dbReference>
<keyword evidence="3" id="KW-0723">Serine/threonine-protein kinase</keyword>
<dbReference type="InterPro" id="IPR045269">
    <property type="entry name" value="Atg1-like"/>
</dbReference>
<dbReference type="PANTHER" id="PTHR24348">
    <property type="entry name" value="SERINE/THREONINE-PROTEIN KINASE UNC-51-RELATED"/>
    <property type="match status" value="1"/>
</dbReference>
<dbReference type="Pfam" id="PF00069">
    <property type="entry name" value="Pkinase"/>
    <property type="match status" value="1"/>
</dbReference>
<keyword evidence="15" id="KW-1185">Reference proteome</keyword>
<dbReference type="GO" id="GO:0000422">
    <property type="term" value="P:autophagy of mitochondrion"/>
    <property type="evidence" value="ECO:0007669"/>
    <property type="project" value="TreeGrafter"/>
</dbReference>
<evidence type="ECO:0000256" key="1">
    <source>
        <dbReference type="ARBA" id="ARBA00004623"/>
    </source>
</evidence>
<dbReference type="Gene3D" id="3.30.200.20">
    <property type="entry name" value="Phosphorylase Kinase, domain 1"/>
    <property type="match status" value="1"/>
</dbReference>
<dbReference type="InParanoid" id="C4JRJ8"/>
<feature type="region of interest" description="Disordered" evidence="12">
    <location>
        <begin position="294"/>
        <end position="389"/>
    </location>
</feature>
<evidence type="ECO:0000256" key="8">
    <source>
        <dbReference type="ARBA" id="ARBA00030237"/>
    </source>
</evidence>
<evidence type="ECO:0000313" key="14">
    <source>
        <dbReference type="EMBL" id="EEP80245.1"/>
    </source>
</evidence>
<dbReference type="SMART" id="SM00220">
    <property type="entry name" value="S_TKc"/>
    <property type="match status" value="1"/>
</dbReference>
<dbReference type="GO" id="GO:0005776">
    <property type="term" value="C:autophagosome"/>
    <property type="evidence" value="ECO:0007669"/>
    <property type="project" value="TreeGrafter"/>
</dbReference>
<organism evidence="14 15">
    <name type="scientific">Uncinocarpus reesii (strain UAMH 1704)</name>
    <dbReference type="NCBI Taxonomy" id="336963"/>
    <lineage>
        <taxon>Eukaryota</taxon>
        <taxon>Fungi</taxon>
        <taxon>Dikarya</taxon>
        <taxon>Ascomycota</taxon>
        <taxon>Pezizomycotina</taxon>
        <taxon>Eurotiomycetes</taxon>
        <taxon>Eurotiomycetidae</taxon>
        <taxon>Onygenales</taxon>
        <taxon>Onygenaceae</taxon>
        <taxon>Uncinocarpus</taxon>
    </lineage>
</organism>
<dbReference type="Gene3D" id="1.10.510.10">
    <property type="entry name" value="Transferase(Phosphotransferase) domain 1"/>
    <property type="match status" value="1"/>
</dbReference>
<dbReference type="AlphaFoldDB" id="C4JRJ8"/>
<dbReference type="PROSITE" id="PS00107">
    <property type="entry name" value="PROTEIN_KINASE_ATP"/>
    <property type="match status" value="1"/>
</dbReference>
<dbReference type="GO" id="GO:0010506">
    <property type="term" value="P:regulation of autophagy"/>
    <property type="evidence" value="ECO:0007669"/>
    <property type="project" value="InterPro"/>
</dbReference>
<dbReference type="OrthoDB" id="4062651at2759"/>
<dbReference type="GO" id="GO:0042594">
    <property type="term" value="P:response to starvation"/>
    <property type="evidence" value="ECO:0007669"/>
    <property type="project" value="TreeGrafter"/>
</dbReference>
<dbReference type="EC" id="2.7.11.1" evidence="2"/>
<keyword evidence="5 11" id="KW-0547">Nucleotide-binding</keyword>
<dbReference type="KEGG" id="ure:UREG_05087"/>
<name>C4JRJ8_UNCRE</name>
<dbReference type="GeneID" id="8439208"/>
<evidence type="ECO:0000256" key="5">
    <source>
        <dbReference type="ARBA" id="ARBA00022741"/>
    </source>
</evidence>
<dbReference type="RefSeq" id="XP_002584398.1">
    <property type="nucleotide sequence ID" value="XM_002584352.1"/>
</dbReference>
<evidence type="ECO:0000256" key="3">
    <source>
        <dbReference type="ARBA" id="ARBA00022527"/>
    </source>
</evidence>
<evidence type="ECO:0000256" key="7">
    <source>
        <dbReference type="ARBA" id="ARBA00022840"/>
    </source>
</evidence>
<dbReference type="InterPro" id="IPR011009">
    <property type="entry name" value="Kinase-like_dom_sf"/>
</dbReference>
<accession>C4JRJ8</accession>
<dbReference type="GO" id="GO:0005524">
    <property type="term" value="F:ATP binding"/>
    <property type="evidence" value="ECO:0007669"/>
    <property type="project" value="UniProtKB-UniRule"/>
</dbReference>
<dbReference type="VEuPathDB" id="FungiDB:UREG_05087"/>
<protein>
    <recommendedName>
        <fullName evidence="2">non-specific serine/threonine protein kinase</fullName>
        <ecNumber evidence="2">2.7.11.1</ecNumber>
    </recommendedName>
    <alternativeName>
        <fullName evidence="8">Autophagy-related protein 1</fullName>
    </alternativeName>
</protein>
<comment type="catalytic activity">
    <reaction evidence="10">
        <text>L-seryl-[protein] + ATP = O-phospho-L-seryl-[protein] + ADP + H(+)</text>
        <dbReference type="Rhea" id="RHEA:17989"/>
        <dbReference type="Rhea" id="RHEA-COMP:9863"/>
        <dbReference type="Rhea" id="RHEA-COMP:11604"/>
        <dbReference type="ChEBI" id="CHEBI:15378"/>
        <dbReference type="ChEBI" id="CHEBI:29999"/>
        <dbReference type="ChEBI" id="CHEBI:30616"/>
        <dbReference type="ChEBI" id="CHEBI:83421"/>
        <dbReference type="ChEBI" id="CHEBI:456216"/>
        <dbReference type="EC" id="2.7.11.1"/>
    </reaction>
</comment>
<gene>
    <name evidence="14" type="ORF">UREG_05087</name>
</gene>
<dbReference type="InterPro" id="IPR017441">
    <property type="entry name" value="Protein_kinase_ATP_BS"/>
</dbReference>
<dbReference type="SUPFAM" id="SSF56112">
    <property type="entry name" value="Protein kinase-like (PK-like)"/>
    <property type="match status" value="1"/>
</dbReference>
<keyword evidence="6" id="KW-0418">Kinase</keyword>
<sequence>MAEKRVQHPRFARTEEEERTELPSWYNTRLHTPAVEVVRRVAPSGFVGEGTFGQVFKGIDLDSGCFVAVKKIKLPPKHGFLPSKEEELLRREVKILSNVSHKNIVEFLGSSGWGSSAVHIFLSLKTGNICDLLEKFRSNHLNEALLSQLLHNMLEALDYLAFRGWIHRDVKPQNILYTPDDGGYRFQLADFGLAHQEQFAQTQCGSPLYMAPEIINRTHPQSSKIDVWSLFVVFGVVTQRGELDDPQLAHHGEVLCRVKIAAAQLRRLSPMAEEDPGRRASAAQMLVAHFGGQGLSTPRARVHPIPDPGSAAAPSRASEQLHSPEPPKPSEQSRPSRPRALDPTMRTANAKVMKPGARGAMQPKYASPRPYTRQAPTRGHPSDGIDEIE</sequence>
<dbReference type="Proteomes" id="UP000002058">
    <property type="component" value="Unassembled WGS sequence"/>
</dbReference>
<evidence type="ECO:0000256" key="9">
    <source>
        <dbReference type="ARBA" id="ARBA00047899"/>
    </source>
</evidence>
<dbReference type="PANTHER" id="PTHR24348:SF22">
    <property type="entry name" value="NON-SPECIFIC SERINE_THREONINE PROTEIN KINASE"/>
    <property type="match status" value="1"/>
</dbReference>
<keyword evidence="4" id="KW-0808">Transferase</keyword>
<dbReference type="OMA" id="PARWEHA"/>
<proteinExistence type="predicted"/>
<dbReference type="GO" id="GO:0034045">
    <property type="term" value="C:phagophore assembly site membrane"/>
    <property type="evidence" value="ECO:0007669"/>
    <property type="project" value="UniProtKB-SubCell"/>
</dbReference>
<dbReference type="PROSITE" id="PS50011">
    <property type="entry name" value="PROTEIN_KINASE_DOM"/>
    <property type="match status" value="1"/>
</dbReference>
<evidence type="ECO:0000256" key="10">
    <source>
        <dbReference type="ARBA" id="ARBA00048679"/>
    </source>
</evidence>
<feature type="binding site" evidence="11">
    <location>
        <position position="71"/>
    </location>
    <ligand>
        <name>ATP</name>
        <dbReference type="ChEBI" id="CHEBI:30616"/>
    </ligand>
</feature>
<evidence type="ECO:0000256" key="6">
    <source>
        <dbReference type="ARBA" id="ARBA00022777"/>
    </source>
</evidence>
<evidence type="ECO:0000256" key="11">
    <source>
        <dbReference type="PROSITE-ProRule" id="PRU10141"/>
    </source>
</evidence>
<comment type="catalytic activity">
    <reaction evidence="9">
        <text>L-threonyl-[protein] + ATP = O-phospho-L-threonyl-[protein] + ADP + H(+)</text>
        <dbReference type="Rhea" id="RHEA:46608"/>
        <dbReference type="Rhea" id="RHEA-COMP:11060"/>
        <dbReference type="Rhea" id="RHEA-COMP:11605"/>
        <dbReference type="ChEBI" id="CHEBI:15378"/>
        <dbReference type="ChEBI" id="CHEBI:30013"/>
        <dbReference type="ChEBI" id="CHEBI:30616"/>
        <dbReference type="ChEBI" id="CHEBI:61977"/>
        <dbReference type="ChEBI" id="CHEBI:456216"/>
        <dbReference type="EC" id="2.7.11.1"/>
    </reaction>
</comment>
<evidence type="ECO:0000256" key="2">
    <source>
        <dbReference type="ARBA" id="ARBA00012513"/>
    </source>
</evidence>
<dbReference type="GO" id="GO:0061709">
    <property type="term" value="P:reticulophagy"/>
    <property type="evidence" value="ECO:0007669"/>
    <property type="project" value="TreeGrafter"/>
</dbReference>
<dbReference type="GO" id="GO:0000045">
    <property type="term" value="P:autophagosome assembly"/>
    <property type="evidence" value="ECO:0007669"/>
    <property type="project" value="TreeGrafter"/>
</dbReference>
<keyword evidence="7 11" id="KW-0067">ATP-binding</keyword>
<dbReference type="HOGENOM" id="CLU_710172_0_0_1"/>
<comment type="subcellular location">
    <subcellularLocation>
        <location evidence="1">Preautophagosomal structure membrane</location>
        <topology evidence="1">Peripheral membrane protein</topology>
    </subcellularLocation>
</comment>
<evidence type="ECO:0000313" key="15">
    <source>
        <dbReference type="Proteomes" id="UP000002058"/>
    </source>
</evidence>
<evidence type="ECO:0000256" key="12">
    <source>
        <dbReference type="SAM" id="MobiDB-lite"/>
    </source>
</evidence>
<evidence type="ECO:0000259" key="13">
    <source>
        <dbReference type="PROSITE" id="PS50011"/>
    </source>
</evidence>
<dbReference type="GO" id="GO:0004674">
    <property type="term" value="F:protein serine/threonine kinase activity"/>
    <property type="evidence" value="ECO:0007669"/>
    <property type="project" value="UniProtKB-KW"/>
</dbReference>
<evidence type="ECO:0000256" key="4">
    <source>
        <dbReference type="ARBA" id="ARBA00022679"/>
    </source>
</evidence>
<reference evidence="15" key="1">
    <citation type="journal article" date="2009" name="Genome Res.">
        <title>Comparative genomic analyses of the human fungal pathogens Coccidioides and their relatives.</title>
        <authorList>
            <person name="Sharpton T.J."/>
            <person name="Stajich J.E."/>
            <person name="Rounsley S.D."/>
            <person name="Gardner M.J."/>
            <person name="Wortman J.R."/>
            <person name="Jordar V.S."/>
            <person name="Maiti R."/>
            <person name="Kodira C.D."/>
            <person name="Neafsey D.E."/>
            <person name="Zeng Q."/>
            <person name="Hung C.-Y."/>
            <person name="McMahan C."/>
            <person name="Muszewska A."/>
            <person name="Grynberg M."/>
            <person name="Mandel M.A."/>
            <person name="Kellner E.M."/>
            <person name="Barker B.M."/>
            <person name="Galgiani J.N."/>
            <person name="Orbach M.J."/>
            <person name="Kirkland T.N."/>
            <person name="Cole G.T."/>
            <person name="Henn M.R."/>
            <person name="Birren B.W."/>
            <person name="Taylor J.W."/>
        </authorList>
    </citation>
    <scope>NUCLEOTIDE SEQUENCE [LARGE SCALE GENOMIC DNA]</scope>
    <source>
        <strain evidence="15">UAMH 1704</strain>
    </source>
</reference>
<dbReference type="STRING" id="336963.C4JRJ8"/>
<dbReference type="eggNOG" id="KOG0198">
    <property type="taxonomic scope" value="Eukaryota"/>
</dbReference>
<dbReference type="GO" id="GO:0005829">
    <property type="term" value="C:cytosol"/>
    <property type="evidence" value="ECO:0007669"/>
    <property type="project" value="TreeGrafter"/>
</dbReference>